<accession>A0A857JBV1</accession>
<gene>
    <name evidence="3" type="ORF">GT347_23605</name>
</gene>
<dbReference type="SUPFAM" id="SSF109604">
    <property type="entry name" value="HD-domain/PDEase-like"/>
    <property type="match status" value="1"/>
</dbReference>
<dbReference type="EMBL" id="CP047650">
    <property type="protein sequence ID" value="QHJ00704.1"/>
    <property type="molecule type" value="Genomic_DNA"/>
</dbReference>
<dbReference type="GO" id="GO:0008081">
    <property type="term" value="F:phosphoric diester hydrolase activity"/>
    <property type="evidence" value="ECO:0007669"/>
    <property type="project" value="UniProtKB-ARBA"/>
</dbReference>
<evidence type="ECO:0000259" key="2">
    <source>
        <dbReference type="PROSITE" id="PS51832"/>
    </source>
</evidence>
<evidence type="ECO:0000256" key="1">
    <source>
        <dbReference type="SAM" id="MobiDB-lite"/>
    </source>
</evidence>
<dbReference type="Pfam" id="PF13487">
    <property type="entry name" value="HD_5"/>
    <property type="match status" value="1"/>
</dbReference>
<keyword evidence="4" id="KW-1185">Reference proteome</keyword>
<dbReference type="Gene3D" id="1.10.3210.10">
    <property type="entry name" value="Hypothetical protein af1432"/>
    <property type="match status" value="1"/>
</dbReference>
<dbReference type="InterPro" id="IPR037522">
    <property type="entry name" value="HD_GYP_dom"/>
</dbReference>
<dbReference type="SMART" id="SM00471">
    <property type="entry name" value="HDc"/>
    <property type="match status" value="1"/>
</dbReference>
<organism evidence="3 4">
    <name type="scientific">Xylophilus rhododendri</name>
    <dbReference type="NCBI Taxonomy" id="2697032"/>
    <lineage>
        <taxon>Bacteria</taxon>
        <taxon>Pseudomonadati</taxon>
        <taxon>Pseudomonadota</taxon>
        <taxon>Betaproteobacteria</taxon>
        <taxon>Burkholderiales</taxon>
        <taxon>Xylophilus</taxon>
    </lineage>
</organism>
<dbReference type="InterPro" id="IPR003607">
    <property type="entry name" value="HD/PDEase_dom"/>
</dbReference>
<dbReference type="InterPro" id="IPR006675">
    <property type="entry name" value="HDIG_dom"/>
</dbReference>
<feature type="domain" description="HD-GYP" evidence="2">
    <location>
        <begin position="150"/>
        <end position="345"/>
    </location>
</feature>
<dbReference type="KEGG" id="xyk:GT347_23605"/>
<dbReference type="CDD" id="cd00077">
    <property type="entry name" value="HDc"/>
    <property type="match status" value="1"/>
</dbReference>
<dbReference type="Proteomes" id="UP000464787">
    <property type="component" value="Chromosome"/>
</dbReference>
<name>A0A857JBV1_9BURK</name>
<proteinExistence type="predicted"/>
<dbReference type="NCBIfam" id="TIGR00277">
    <property type="entry name" value="HDIG"/>
    <property type="match status" value="1"/>
</dbReference>
<dbReference type="InterPro" id="IPR021812">
    <property type="entry name" value="DUF3391"/>
</dbReference>
<dbReference type="PANTHER" id="PTHR43155">
    <property type="entry name" value="CYCLIC DI-GMP PHOSPHODIESTERASE PA4108-RELATED"/>
    <property type="match status" value="1"/>
</dbReference>
<dbReference type="PROSITE" id="PS51832">
    <property type="entry name" value="HD_GYP"/>
    <property type="match status" value="1"/>
</dbReference>
<dbReference type="AlphaFoldDB" id="A0A857JBV1"/>
<sequence>MEEGQSKVIDVRMLRKGMFIQLDLGWMDHPFPLSSFKVTTDEQVQTILALGLQTIRYYPERSDVEVEADVNTERGGTQRQGELEGGSPASPFLDATQRRARDNAQHARTLLHCERRFTDASRRFRTVVDSVQHSPKLAHEEAAALVTSCVDDLLAQGDSVISLLSESVGERSAQHPVNVMVLCLLLGRALELPRETLASLGLAALLHDIGKQELPLRYRMVDESFSSSEYRIYQDHVARGVAIARRMGLAPEAVAAIAQHHEMLDGSGFPAKLQGPQIHTSGKILALVNRYDNFCNPPRSALALTPHEALSVIFAQMKPRFDPTVLGAFIRMMGVYPPGSVVQLGNDRYAIVVSVNSSRPLRPRVLVHDPAVARVDAGVLDLETAPELGIRRSLKPAQLPKASLDYLSPRSRICYFFERAVDPSITGAAA</sequence>
<dbReference type="PANTHER" id="PTHR43155:SF2">
    <property type="entry name" value="CYCLIC DI-GMP PHOSPHODIESTERASE PA4108"/>
    <property type="match status" value="1"/>
</dbReference>
<reference evidence="3 4" key="1">
    <citation type="submission" date="2020-01" db="EMBL/GenBank/DDBJ databases">
        <title>Genome sequencing of strain KACC 21265.</title>
        <authorList>
            <person name="Heo J."/>
            <person name="Kim S.-J."/>
            <person name="Kim J.-S."/>
            <person name="Hong S.-B."/>
            <person name="Kwon S.-W."/>
        </authorList>
    </citation>
    <scope>NUCLEOTIDE SEQUENCE [LARGE SCALE GENOMIC DNA]</scope>
    <source>
        <strain evidence="3 4">KACC 21265</strain>
    </source>
</reference>
<evidence type="ECO:0000313" key="3">
    <source>
        <dbReference type="EMBL" id="QHJ00704.1"/>
    </source>
</evidence>
<feature type="region of interest" description="Disordered" evidence="1">
    <location>
        <begin position="66"/>
        <end position="90"/>
    </location>
</feature>
<protein>
    <submittedName>
        <fullName evidence="3">DUF3391 domain-containing protein</fullName>
    </submittedName>
</protein>
<dbReference type="Pfam" id="PF11871">
    <property type="entry name" value="DUF3391"/>
    <property type="match status" value="1"/>
</dbReference>
<evidence type="ECO:0000313" key="4">
    <source>
        <dbReference type="Proteomes" id="UP000464787"/>
    </source>
</evidence>